<dbReference type="Proteomes" id="UP000614982">
    <property type="component" value="Unassembled WGS sequence"/>
</dbReference>
<organism evidence="1 2">
    <name type="scientific">Pseudomonas cichorii</name>
    <dbReference type="NCBI Taxonomy" id="36746"/>
    <lineage>
        <taxon>Bacteria</taxon>
        <taxon>Pseudomonadati</taxon>
        <taxon>Pseudomonadota</taxon>
        <taxon>Gammaproteobacteria</taxon>
        <taxon>Pseudomonadales</taxon>
        <taxon>Pseudomonadaceae</taxon>
        <taxon>Pseudomonas</taxon>
    </lineage>
</organism>
<accession>A0ABQ1DJ77</accession>
<name>A0ABQ1DJ77_PSECI</name>
<evidence type="ECO:0000313" key="1">
    <source>
        <dbReference type="EMBL" id="GFM91075.1"/>
    </source>
</evidence>
<dbReference type="EMBL" id="BLWA01000002">
    <property type="protein sequence ID" value="GFM91075.1"/>
    <property type="molecule type" value="Genomic_DNA"/>
</dbReference>
<evidence type="ECO:0000313" key="2">
    <source>
        <dbReference type="Proteomes" id="UP000614982"/>
    </source>
</evidence>
<protein>
    <submittedName>
        <fullName evidence="1">Uncharacterized protein</fullName>
    </submittedName>
</protein>
<gene>
    <name evidence="1" type="ORF">PSCICP_10470</name>
</gene>
<comment type="caution">
    <text evidence="1">The sequence shown here is derived from an EMBL/GenBank/DDBJ whole genome shotgun (WGS) entry which is preliminary data.</text>
</comment>
<sequence length="70" mass="8010">MRSLDTFWPFWSTPRSAPQPLNSKLPTNIATAANRLAICASFLDFLYKRFTDMRLIMSTRAVAQVEYAPL</sequence>
<proteinExistence type="predicted"/>
<reference evidence="1 2" key="1">
    <citation type="submission" date="2020-05" db="EMBL/GenBank/DDBJ databases">
        <title>Genetic diversity of Pseudomonas cichorii.</title>
        <authorList>
            <person name="Tani S."/>
            <person name="Yagi H."/>
            <person name="Hashimoto S."/>
            <person name="Iiyama K."/>
            <person name="Furuya N."/>
        </authorList>
    </citation>
    <scope>NUCLEOTIDE SEQUENCE [LARGE SCALE GENOMIC DNA]</scope>
    <source>
        <strain evidence="1 2">LMG 2162</strain>
    </source>
</reference>
<keyword evidence="2" id="KW-1185">Reference proteome</keyword>